<organism evidence="2 3">
    <name type="scientific">Geoanaerobacter pelophilus</name>
    <dbReference type="NCBI Taxonomy" id="60036"/>
    <lineage>
        <taxon>Bacteria</taxon>
        <taxon>Pseudomonadati</taxon>
        <taxon>Thermodesulfobacteriota</taxon>
        <taxon>Desulfuromonadia</taxon>
        <taxon>Geobacterales</taxon>
        <taxon>Geobacteraceae</taxon>
        <taxon>Geoanaerobacter</taxon>
    </lineage>
</organism>
<proteinExistence type="predicted"/>
<feature type="transmembrane region" description="Helical" evidence="1">
    <location>
        <begin position="39"/>
        <end position="60"/>
    </location>
</feature>
<gene>
    <name evidence="2" type="ORF">GPEL0_01f1149</name>
</gene>
<keyword evidence="3" id="KW-1185">Reference proteome</keyword>
<keyword evidence="1" id="KW-1133">Transmembrane helix</keyword>
<reference evidence="2 3" key="1">
    <citation type="submission" date="2017-04" db="EMBL/GenBank/DDBJ databases">
        <authorList>
            <consortium name="Geobacter pelophilus Genome Sequencing"/>
            <person name="Aoyagi T."/>
            <person name="Koike H."/>
            <person name="Hori T."/>
        </authorList>
    </citation>
    <scope>NUCLEOTIDE SEQUENCE [LARGE SCALE GENOMIC DNA]</scope>
    <source>
        <strain evidence="2 3">Drf2</strain>
    </source>
</reference>
<evidence type="ECO:0000256" key="1">
    <source>
        <dbReference type="SAM" id="Phobius"/>
    </source>
</evidence>
<protein>
    <recommendedName>
        <fullName evidence="4">Tetratricopeptide repeat-containing protein</fullName>
    </recommendedName>
</protein>
<dbReference type="RefSeq" id="WP_235840198.1">
    <property type="nucleotide sequence ID" value="NZ_BDQG01000001.1"/>
</dbReference>
<keyword evidence="1" id="KW-0472">Membrane</keyword>
<sequence>MGSVNGNLAERAQQGVAALVAAPLPAVLAPLRGPLPAPAAPPFILTLLYLTLCALIFIAWRRRGRTGSVGTGALPAGAPQTLPLLEEIAARFEAGQFSPEELCPVLASLARVRLAQQTGLPASRLTSSELLEQAEASGLLTPLELERAAELFQLCDRAKSTARIHDGERARRSLELAWTLFPPPGGRREVPRPAVGPAGALPDPARTVTPAFVRRASPLLPGEAVNRPLSAAVLLLLLLFGLYPVLRHDLFHFAWRQGREALSRGDHERGVAAFDWAERMRGGDPLLAYDVGVALYLRGDYGHALARFSLVSAASDPGLKEAALYNAGNAAFKEAERKGDDAAGAAALLSLAATNYRQALELNPRAVDAKRNMELVRARR</sequence>
<reference evidence="3" key="2">
    <citation type="submission" date="2017-05" db="EMBL/GenBank/DDBJ databases">
        <title>Draft genome sequence of Geobacter pelophilus, a iron(III)-reducing bacteria.</title>
        <authorList>
            <person name="Aoyagi T."/>
            <person name="Koike H."/>
            <person name="Morita T."/>
            <person name="Sato Y."/>
            <person name="Habe H."/>
            <person name="Hori T."/>
        </authorList>
    </citation>
    <scope>NUCLEOTIDE SEQUENCE [LARGE SCALE GENOMIC DNA]</scope>
    <source>
        <strain evidence="3">Drf2</strain>
    </source>
</reference>
<evidence type="ECO:0000313" key="3">
    <source>
        <dbReference type="Proteomes" id="UP000194153"/>
    </source>
</evidence>
<dbReference type="Proteomes" id="UP000194153">
    <property type="component" value="Unassembled WGS sequence"/>
</dbReference>
<name>A0ABQ0MG05_9BACT</name>
<evidence type="ECO:0008006" key="4">
    <source>
        <dbReference type="Google" id="ProtNLM"/>
    </source>
</evidence>
<dbReference type="EMBL" id="BDQG01000001">
    <property type="protein sequence ID" value="GAW65994.1"/>
    <property type="molecule type" value="Genomic_DNA"/>
</dbReference>
<evidence type="ECO:0000313" key="2">
    <source>
        <dbReference type="EMBL" id="GAW65994.1"/>
    </source>
</evidence>
<feature type="transmembrane region" description="Helical" evidence="1">
    <location>
        <begin position="224"/>
        <end position="246"/>
    </location>
</feature>
<dbReference type="Gene3D" id="1.25.40.10">
    <property type="entry name" value="Tetratricopeptide repeat domain"/>
    <property type="match status" value="1"/>
</dbReference>
<dbReference type="InterPro" id="IPR011990">
    <property type="entry name" value="TPR-like_helical_dom_sf"/>
</dbReference>
<keyword evidence="1" id="KW-0812">Transmembrane</keyword>
<dbReference type="SUPFAM" id="SSF48452">
    <property type="entry name" value="TPR-like"/>
    <property type="match status" value="1"/>
</dbReference>
<comment type="caution">
    <text evidence="2">The sequence shown here is derived from an EMBL/GenBank/DDBJ whole genome shotgun (WGS) entry which is preliminary data.</text>
</comment>
<accession>A0ABQ0MG05</accession>